<dbReference type="OrthoDB" id="5187098at2"/>
<protein>
    <recommendedName>
        <fullName evidence="3">DUF2470 domain-containing protein</fullName>
    </recommendedName>
</protein>
<gene>
    <name evidence="1" type="ORF">BDK92_1419</name>
</gene>
<dbReference type="Gene3D" id="3.20.180.10">
    <property type="entry name" value="PNP-oxidase-like"/>
    <property type="match status" value="1"/>
</dbReference>
<accession>A0A495JDR7</accession>
<dbReference type="AlphaFoldDB" id="A0A495JDR7"/>
<organism evidence="1 2">
    <name type="scientific">Micromonospora pisi</name>
    <dbReference type="NCBI Taxonomy" id="589240"/>
    <lineage>
        <taxon>Bacteria</taxon>
        <taxon>Bacillati</taxon>
        <taxon>Actinomycetota</taxon>
        <taxon>Actinomycetes</taxon>
        <taxon>Micromonosporales</taxon>
        <taxon>Micromonosporaceae</taxon>
        <taxon>Micromonospora</taxon>
    </lineage>
</organism>
<sequence length="263" mass="28709">MQPTPAEVARTLAAGRIAASAYVANRPGPYRTRHVSDPLGRVLLLVSVVDDLALALRPVPGTDDTALVLDVRDLPPAAGAPPLGRAWISGWATALDGAEARQAALDYAEVDPTGDLLDVGSRFVLYRFEPAEVRLERESETIHIDPAEYGAAEPDPLHHLERELLADLADHHQSEITDFVLRQLGEPAGPHREGPPPRVVRLDRYGFVVLLGTPGSRYRARLAFPRPVHDHADLVQLLHPVLWPARHARPERGRLNQGGPTVP</sequence>
<name>A0A495JDR7_9ACTN</name>
<comment type="caution">
    <text evidence="1">The sequence shown here is derived from an EMBL/GenBank/DDBJ whole genome shotgun (WGS) entry which is preliminary data.</text>
</comment>
<dbReference type="EMBL" id="RBKT01000001">
    <property type="protein sequence ID" value="RKR87146.1"/>
    <property type="molecule type" value="Genomic_DNA"/>
</dbReference>
<proteinExistence type="predicted"/>
<evidence type="ECO:0000313" key="2">
    <source>
        <dbReference type="Proteomes" id="UP000277671"/>
    </source>
</evidence>
<evidence type="ECO:0008006" key="3">
    <source>
        <dbReference type="Google" id="ProtNLM"/>
    </source>
</evidence>
<reference evidence="1 2" key="1">
    <citation type="submission" date="2018-10" db="EMBL/GenBank/DDBJ databases">
        <title>Sequencing the genomes of 1000 actinobacteria strains.</title>
        <authorList>
            <person name="Klenk H.-P."/>
        </authorList>
    </citation>
    <scope>NUCLEOTIDE SEQUENCE [LARGE SCALE GENOMIC DNA]</scope>
    <source>
        <strain evidence="1 2">DSM 45175</strain>
    </source>
</reference>
<dbReference type="Proteomes" id="UP000277671">
    <property type="component" value="Unassembled WGS sequence"/>
</dbReference>
<dbReference type="SUPFAM" id="SSF50475">
    <property type="entry name" value="FMN-binding split barrel"/>
    <property type="match status" value="1"/>
</dbReference>
<dbReference type="RefSeq" id="WP_121155689.1">
    <property type="nucleotide sequence ID" value="NZ_RBKT01000001.1"/>
</dbReference>
<dbReference type="InterPro" id="IPR037119">
    <property type="entry name" value="Haem_oxidase_HugZ-like_sf"/>
</dbReference>
<evidence type="ECO:0000313" key="1">
    <source>
        <dbReference type="EMBL" id="RKR87146.1"/>
    </source>
</evidence>
<keyword evidence="2" id="KW-1185">Reference proteome</keyword>